<dbReference type="FunFam" id="3.90.850.10:FF:000002">
    <property type="entry name" value="2-hydroxyhepta-2,4-diene-1,7-dioate isomerase"/>
    <property type="match status" value="1"/>
</dbReference>
<sequence length="296" mass="31002">MRLVTFDAGAGARTGVVLDETGASILDLTAASGGAAPFATMLALIAAWPEVKAQVTDWAAAPPAAAMVTGAKLLAPIPRPAKNVFCVGRNYQAHINEGLKARGAPPAPPPPAPEFFTKPPTAVIGPDEPSLHFPINDAMDYEVELALIIGAPGRDIPAAKAFDHIFGYTIGNDVTGRRLQRKHGQWFKGKGLDASCPLGPWIVTADALDPSDLQLTMVVNGEPRQDSRTSNMIFPIPFLIESLSGGLTLEPGDIILTGTPHGVGYAMDPPRYLKAGDVMEASVEGIGTLRTPVADA</sequence>
<dbReference type="EMBL" id="QKYU01000007">
    <property type="protein sequence ID" value="PZW47001.1"/>
    <property type="molecule type" value="Genomic_DNA"/>
</dbReference>
<dbReference type="Gene3D" id="3.90.850.10">
    <property type="entry name" value="Fumarylacetoacetase-like, C-terminal domain"/>
    <property type="match status" value="1"/>
</dbReference>
<dbReference type="Pfam" id="PF01557">
    <property type="entry name" value="FAA_hydrolase"/>
    <property type="match status" value="1"/>
</dbReference>
<keyword evidence="2" id="KW-0479">Metal-binding</keyword>
<protein>
    <submittedName>
        <fullName evidence="4">2-keto-4-pentenoate hydratase/2-oxohepta-3-ene-1,7-dioic acid hydratase in catechol pathway</fullName>
    </submittedName>
</protein>
<proteinExistence type="inferred from homology"/>
<evidence type="ECO:0000256" key="2">
    <source>
        <dbReference type="ARBA" id="ARBA00022723"/>
    </source>
</evidence>
<evidence type="ECO:0000256" key="1">
    <source>
        <dbReference type="ARBA" id="ARBA00010211"/>
    </source>
</evidence>
<dbReference type="PANTHER" id="PTHR11820:SF7">
    <property type="entry name" value="ACYLPYRUVASE FAHD1, MITOCHONDRIAL"/>
    <property type="match status" value="1"/>
</dbReference>
<dbReference type="GO" id="GO:0016853">
    <property type="term" value="F:isomerase activity"/>
    <property type="evidence" value="ECO:0007669"/>
    <property type="project" value="UniProtKB-ARBA"/>
</dbReference>
<dbReference type="SUPFAM" id="SSF56529">
    <property type="entry name" value="FAH"/>
    <property type="match status" value="1"/>
</dbReference>
<reference evidence="4 5" key="1">
    <citation type="submission" date="2018-06" db="EMBL/GenBank/DDBJ databases">
        <title>Genomic Encyclopedia of Archaeal and Bacterial Type Strains, Phase II (KMG-II): from individual species to whole genera.</title>
        <authorList>
            <person name="Goeker M."/>
        </authorList>
    </citation>
    <scope>NUCLEOTIDE SEQUENCE [LARGE SCALE GENOMIC DNA]</scope>
    <source>
        <strain evidence="4 5">DSM 24525</strain>
    </source>
</reference>
<dbReference type="RefSeq" id="WP_111397605.1">
    <property type="nucleotide sequence ID" value="NZ_QKYU01000007.1"/>
</dbReference>
<dbReference type="OrthoDB" id="9780293at2"/>
<dbReference type="GO" id="GO:0046872">
    <property type="term" value="F:metal ion binding"/>
    <property type="evidence" value="ECO:0007669"/>
    <property type="project" value="UniProtKB-KW"/>
</dbReference>
<dbReference type="InterPro" id="IPR011234">
    <property type="entry name" value="Fumarylacetoacetase-like_C"/>
</dbReference>
<gene>
    <name evidence="4" type="ORF">C8P66_10738</name>
</gene>
<comment type="similarity">
    <text evidence="1">Belongs to the FAH family.</text>
</comment>
<dbReference type="InterPro" id="IPR036663">
    <property type="entry name" value="Fumarylacetoacetase_C_sf"/>
</dbReference>
<dbReference type="Proteomes" id="UP000249688">
    <property type="component" value="Unassembled WGS sequence"/>
</dbReference>
<feature type="domain" description="Fumarylacetoacetase-like C-terminal" evidence="3">
    <location>
        <begin position="84"/>
        <end position="293"/>
    </location>
</feature>
<comment type="caution">
    <text evidence="4">The sequence shown here is derived from an EMBL/GenBank/DDBJ whole genome shotgun (WGS) entry which is preliminary data.</text>
</comment>
<evidence type="ECO:0000259" key="3">
    <source>
        <dbReference type="Pfam" id="PF01557"/>
    </source>
</evidence>
<dbReference type="PANTHER" id="PTHR11820">
    <property type="entry name" value="ACYLPYRUVASE"/>
    <property type="match status" value="1"/>
</dbReference>
<evidence type="ECO:0000313" key="5">
    <source>
        <dbReference type="Proteomes" id="UP000249688"/>
    </source>
</evidence>
<dbReference type="GO" id="GO:0019752">
    <property type="term" value="P:carboxylic acid metabolic process"/>
    <property type="evidence" value="ECO:0007669"/>
    <property type="project" value="UniProtKB-ARBA"/>
</dbReference>
<dbReference type="GO" id="GO:0018773">
    <property type="term" value="F:acetylpyruvate hydrolase activity"/>
    <property type="evidence" value="ECO:0007669"/>
    <property type="project" value="TreeGrafter"/>
</dbReference>
<organism evidence="4 5">
    <name type="scientific">Humitalea rosea</name>
    <dbReference type="NCBI Taxonomy" id="990373"/>
    <lineage>
        <taxon>Bacteria</taxon>
        <taxon>Pseudomonadati</taxon>
        <taxon>Pseudomonadota</taxon>
        <taxon>Alphaproteobacteria</taxon>
        <taxon>Acetobacterales</taxon>
        <taxon>Roseomonadaceae</taxon>
        <taxon>Humitalea</taxon>
    </lineage>
</organism>
<name>A0A2W7ILM0_9PROT</name>
<dbReference type="AlphaFoldDB" id="A0A2W7ILM0"/>
<accession>A0A2W7ILM0</accession>
<keyword evidence="5" id="KW-1185">Reference proteome</keyword>
<evidence type="ECO:0000313" key="4">
    <source>
        <dbReference type="EMBL" id="PZW47001.1"/>
    </source>
</evidence>